<evidence type="ECO:0000256" key="5">
    <source>
        <dbReference type="ARBA" id="ARBA00022776"/>
    </source>
</evidence>
<gene>
    <name evidence="9" type="ORF">Poli38472_001457</name>
</gene>
<dbReference type="AlphaFoldDB" id="A0A8K1FNE4"/>
<dbReference type="InterPro" id="IPR019775">
    <property type="entry name" value="WD40_repeat_CS"/>
</dbReference>
<evidence type="ECO:0000313" key="10">
    <source>
        <dbReference type="Proteomes" id="UP000794436"/>
    </source>
</evidence>
<dbReference type="GO" id="GO:1990757">
    <property type="term" value="F:ubiquitin ligase activator activity"/>
    <property type="evidence" value="ECO:0007669"/>
    <property type="project" value="TreeGrafter"/>
</dbReference>
<feature type="repeat" description="WD" evidence="7">
    <location>
        <begin position="332"/>
        <end position="366"/>
    </location>
</feature>
<organism evidence="9 10">
    <name type="scientific">Pythium oligandrum</name>
    <name type="common">Mycoparasitic fungus</name>
    <dbReference type="NCBI Taxonomy" id="41045"/>
    <lineage>
        <taxon>Eukaryota</taxon>
        <taxon>Sar</taxon>
        <taxon>Stramenopiles</taxon>
        <taxon>Oomycota</taxon>
        <taxon>Peronosporomycetes</taxon>
        <taxon>Pythiales</taxon>
        <taxon>Pythiaceae</taxon>
        <taxon>Pythium</taxon>
    </lineage>
</organism>
<dbReference type="InterPro" id="IPR036322">
    <property type="entry name" value="WD40_repeat_dom_sf"/>
</dbReference>
<proteinExistence type="inferred from homology"/>
<dbReference type="GO" id="GO:0005680">
    <property type="term" value="C:anaphase-promoting complex"/>
    <property type="evidence" value="ECO:0007669"/>
    <property type="project" value="TreeGrafter"/>
</dbReference>
<dbReference type="PROSITE" id="PS50082">
    <property type="entry name" value="WD_REPEATS_2"/>
    <property type="match status" value="3"/>
</dbReference>
<dbReference type="InterPro" id="IPR015943">
    <property type="entry name" value="WD40/YVTN_repeat-like_dom_sf"/>
</dbReference>
<dbReference type="PANTHER" id="PTHR19918">
    <property type="entry name" value="CELL DIVISION CYCLE 20 CDC20 FIZZY -RELATED"/>
    <property type="match status" value="1"/>
</dbReference>
<dbReference type="GO" id="GO:0051301">
    <property type="term" value="P:cell division"/>
    <property type="evidence" value="ECO:0007669"/>
    <property type="project" value="UniProtKB-KW"/>
</dbReference>
<keyword evidence="5" id="KW-0498">Mitosis</keyword>
<feature type="repeat" description="WD" evidence="7">
    <location>
        <begin position="282"/>
        <end position="321"/>
    </location>
</feature>
<dbReference type="CDD" id="cd00200">
    <property type="entry name" value="WD40"/>
    <property type="match status" value="1"/>
</dbReference>
<keyword evidence="6" id="KW-0131">Cell cycle</keyword>
<sequence length="530" mass="58226">MAASRMTAEGASGLTLPLATQVLPSWHQELLLQEDSATASRKRQRFGTVSSERRRVYHSDRFIPARSAMDMEFCNYMVTLDESIGGIDEPRVPVKTTITRGSTATLPLKCEMDSLLRYQETLAANLLSQSPSQPTSILRFHETENAFSYANTSLNHPKAALCLSQTTRTRHIPSAPTRILDAPELRDDYYLNLVSWGENNVLAVALGQIVYLYHTETGAIQEIRACQSRNDYVTSVAWIQSATSSSGSGASSTGGTQKLAIGTFHAELQVWDASTTTKIRSFRGHSERIGALAWNDQFLTSGSRDSKILLYDLRIGSSTSTSGSNGGNVVALYGHEQEICGLAWSPDGKTLASGGNDNCLCLWDIKMLPTSSSRSPVAGPRQRLVNHTAAVKALAWCPWERHLLASGGGSADRTIKFWNSSTGRLLNSVHTGSQVCGLVWSKTERELLSSHGFSQNELCLWRYPTMTRIREFTGHTARVLHLAMSPDGSSVVSAAADETLRFWNVFSSTKRMPKRGLSSRDRLFPDAVIR</sequence>
<evidence type="ECO:0000256" key="6">
    <source>
        <dbReference type="ARBA" id="ARBA00023306"/>
    </source>
</evidence>
<dbReference type="SMART" id="SM00320">
    <property type="entry name" value="WD40"/>
    <property type="match status" value="6"/>
</dbReference>
<dbReference type="OrthoDB" id="10263272at2759"/>
<dbReference type="Proteomes" id="UP000794436">
    <property type="component" value="Unassembled WGS sequence"/>
</dbReference>
<keyword evidence="3" id="KW-0132">Cell division</keyword>
<keyword evidence="10" id="KW-1185">Reference proteome</keyword>
<dbReference type="InterPro" id="IPR033010">
    <property type="entry name" value="Cdc20/Fizzy"/>
</dbReference>
<feature type="repeat" description="WD" evidence="7">
    <location>
        <begin position="472"/>
        <end position="513"/>
    </location>
</feature>
<dbReference type="GO" id="GO:1905786">
    <property type="term" value="P:positive regulation of anaphase-promoting complex-dependent catabolic process"/>
    <property type="evidence" value="ECO:0007669"/>
    <property type="project" value="TreeGrafter"/>
</dbReference>
<evidence type="ECO:0000256" key="3">
    <source>
        <dbReference type="ARBA" id="ARBA00022618"/>
    </source>
</evidence>
<dbReference type="InterPro" id="IPR056150">
    <property type="entry name" value="WD40_CDC20-Fz"/>
</dbReference>
<dbReference type="Pfam" id="PF24807">
    <property type="entry name" value="WD40_CDC20-Fz"/>
    <property type="match status" value="1"/>
</dbReference>
<evidence type="ECO:0000259" key="8">
    <source>
        <dbReference type="Pfam" id="PF24807"/>
    </source>
</evidence>
<dbReference type="PANTHER" id="PTHR19918:SF8">
    <property type="entry name" value="FI02843P"/>
    <property type="match status" value="1"/>
</dbReference>
<evidence type="ECO:0000256" key="1">
    <source>
        <dbReference type="ARBA" id="ARBA00006445"/>
    </source>
</evidence>
<dbReference type="GO" id="GO:0031145">
    <property type="term" value="P:anaphase-promoting complex-dependent catabolic process"/>
    <property type="evidence" value="ECO:0007669"/>
    <property type="project" value="TreeGrafter"/>
</dbReference>
<keyword evidence="4" id="KW-0677">Repeat</keyword>
<keyword evidence="2 7" id="KW-0853">WD repeat</keyword>
<dbReference type="InterPro" id="IPR001680">
    <property type="entry name" value="WD40_rpt"/>
</dbReference>
<dbReference type="GO" id="GO:0010997">
    <property type="term" value="F:anaphase-promoting complex binding"/>
    <property type="evidence" value="ECO:0007669"/>
    <property type="project" value="InterPro"/>
</dbReference>
<evidence type="ECO:0000256" key="2">
    <source>
        <dbReference type="ARBA" id="ARBA00022574"/>
    </source>
</evidence>
<feature type="domain" description="CDC20/Fizzy WD40" evidence="8">
    <location>
        <begin position="180"/>
        <end position="503"/>
    </location>
</feature>
<accession>A0A8K1FNE4</accession>
<evidence type="ECO:0000313" key="9">
    <source>
        <dbReference type="EMBL" id="TMW69301.1"/>
    </source>
</evidence>
<reference evidence="9" key="1">
    <citation type="submission" date="2019-03" db="EMBL/GenBank/DDBJ databases">
        <title>Long read genome sequence of the mycoparasitic Pythium oligandrum ATCC 38472 isolated from sugarbeet rhizosphere.</title>
        <authorList>
            <person name="Gaulin E."/>
        </authorList>
    </citation>
    <scope>NUCLEOTIDE SEQUENCE</scope>
    <source>
        <strain evidence="9">ATCC 38472_TT</strain>
    </source>
</reference>
<evidence type="ECO:0000256" key="4">
    <source>
        <dbReference type="ARBA" id="ARBA00022737"/>
    </source>
</evidence>
<protein>
    <recommendedName>
        <fullName evidence="8">CDC20/Fizzy WD40 domain-containing protein</fullName>
    </recommendedName>
</protein>
<dbReference type="SUPFAM" id="SSF50978">
    <property type="entry name" value="WD40 repeat-like"/>
    <property type="match status" value="1"/>
</dbReference>
<dbReference type="PROSITE" id="PS00678">
    <property type="entry name" value="WD_REPEATS_1"/>
    <property type="match status" value="2"/>
</dbReference>
<comment type="caution">
    <text evidence="9">The sequence shown here is derived from an EMBL/GenBank/DDBJ whole genome shotgun (WGS) entry which is preliminary data.</text>
</comment>
<dbReference type="Gene3D" id="2.130.10.10">
    <property type="entry name" value="YVTN repeat-like/Quinoprotein amine dehydrogenase"/>
    <property type="match status" value="1"/>
</dbReference>
<evidence type="ECO:0000256" key="7">
    <source>
        <dbReference type="PROSITE-ProRule" id="PRU00221"/>
    </source>
</evidence>
<dbReference type="PROSITE" id="PS50294">
    <property type="entry name" value="WD_REPEATS_REGION"/>
    <property type="match status" value="2"/>
</dbReference>
<name>A0A8K1FNE4_PYTOL</name>
<dbReference type="EMBL" id="SPLM01000001">
    <property type="protein sequence ID" value="TMW69301.1"/>
    <property type="molecule type" value="Genomic_DNA"/>
</dbReference>
<comment type="similarity">
    <text evidence="1">Belongs to the WD repeat CDC20/Fizzy family.</text>
</comment>